<evidence type="ECO:0000259" key="7">
    <source>
        <dbReference type="PROSITE" id="PS00716"/>
    </source>
</evidence>
<dbReference type="InterPro" id="IPR036388">
    <property type="entry name" value="WH-like_DNA-bd_sf"/>
</dbReference>
<proteinExistence type="inferred from homology"/>
<dbReference type="AlphaFoldDB" id="A0AAW1P801"/>
<dbReference type="InterPro" id="IPR000943">
    <property type="entry name" value="RNA_pol_sigma70"/>
</dbReference>
<comment type="similarity">
    <text evidence="1">Belongs to the sigma-70 factor family.</text>
</comment>
<evidence type="ECO:0000256" key="5">
    <source>
        <dbReference type="ARBA" id="ARBA00023163"/>
    </source>
</evidence>
<dbReference type="Gene3D" id="1.10.10.10">
    <property type="entry name" value="Winged helix-like DNA-binding domain superfamily/Winged helix DNA-binding domain"/>
    <property type="match status" value="2"/>
</dbReference>
<dbReference type="PANTHER" id="PTHR30603">
    <property type="entry name" value="RNA POLYMERASE SIGMA FACTOR RPO"/>
    <property type="match status" value="1"/>
</dbReference>
<dbReference type="SUPFAM" id="SSF88659">
    <property type="entry name" value="Sigma3 and sigma4 domains of RNA polymerase sigma factors"/>
    <property type="match status" value="2"/>
</dbReference>
<dbReference type="PROSITE" id="PS00716">
    <property type="entry name" value="SIGMA70_2"/>
    <property type="match status" value="1"/>
</dbReference>
<evidence type="ECO:0000256" key="4">
    <source>
        <dbReference type="ARBA" id="ARBA00023125"/>
    </source>
</evidence>
<dbReference type="CDD" id="cd06171">
    <property type="entry name" value="Sigma70_r4"/>
    <property type="match status" value="1"/>
</dbReference>
<keyword evidence="4" id="KW-0238">DNA-binding</keyword>
<keyword evidence="9" id="KW-1185">Reference proteome</keyword>
<dbReference type="Pfam" id="PF04542">
    <property type="entry name" value="Sigma70_r2"/>
    <property type="match status" value="1"/>
</dbReference>
<protein>
    <recommendedName>
        <fullName evidence="7">RNA polymerase sigma-70 domain-containing protein</fullName>
    </recommendedName>
</protein>
<dbReference type="Pfam" id="PF04545">
    <property type="entry name" value="Sigma70_r4"/>
    <property type="match status" value="1"/>
</dbReference>
<feature type="domain" description="RNA polymerase sigma-70" evidence="7">
    <location>
        <begin position="428"/>
        <end position="454"/>
    </location>
</feature>
<dbReference type="InterPro" id="IPR013325">
    <property type="entry name" value="RNA_pol_sigma_r2"/>
</dbReference>
<evidence type="ECO:0000256" key="6">
    <source>
        <dbReference type="SAM" id="MobiDB-lite"/>
    </source>
</evidence>
<keyword evidence="3" id="KW-0731">Sigma factor</keyword>
<dbReference type="PANTHER" id="PTHR30603:SF47">
    <property type="entry name" value="RNA POLYMERASE SIGMA FACTOR SIGD, CHLOROPLASTIC"/>
    <property type="match status" value="1"/>
</dbReference>
<dbReference type="PRINTS" id="PR00046">
    <property type="entry name" value="SIGMA70FCT"/>
</dbReference>
<dbReference type="EMBL" id="JALJOR010000018">
    <property type="protein sequence ID" value="KAK9804222.1"/>
    <property type="molecule type" value="Genomic_DNA"/>
</dbReference>
<evidence type="ECO:0000256" key="1">
    <source>
        <dbReference type="ARBA" id="ARBA00007788"/>
    </source>
</evidence>
<name>A0AAW1P801_9CHLO</name>
<dbReference type="Pfam" id="PF00140">
    <property type="entry name" value="Sigma70_r1_2"/>
    <property type="match status" value="1"/>
</dbReference>
<dbReference type="GO" id="GO:0003677">
    <property type="term" value="F:DNA binding"/>
    <property type="evidence" value="ECO:0007669"/>
    <property type="project" value="UniProtKB-KW"/>
</dbReference>
<gene>
    <name evidence="8" type="ORF">WJX72_001922</name>
</gene>
<dbReference type="InterPro" id="IPR007630">
    <property type="entry name" value="RNA_pol_sigma70_r4"/>
</dbReference>
<accession>A0AAW1P801</accession>
<dbReference type="Proteomes" id="UP001489004">
    <property type="component" value="Unassembled WGS sequence"/>
</dbReference>
<dbReference type="Gene3D" id="1.10.601.10">
    <property type="entry name" value="RNA Polymerase Primary Sigma Factor"/>
    <property type="match status" value="1"/>
</dbReference>
<feature type="compositionally biased region" description="Polar residues" evidence="6">
    <location>
        <begin position="47"/>
        <end position="57"/>
    </location>
</feature>
<dbReference type="InterPro" id="IPR014284">
    <property type="entry name" value="RNA_pol_sigma-70_dom"/>
</dbReference>
<dbReference type="GO" id="GO:0016987">
    <property type="term" value="F:sigma factor activity"/>
    <property type="evidence" value="ECO:0007669"/>
    <property type="project" value="UniProtKB-KW"/>
</dbReference>
<dbReference type="NCBIfam" id="TIGR02937">
    <property type="entry name" value="sigma70-ECF"/>
    <property type="match status" value="1"/>
</dbReference>
<keyword evidence="2" id="KW-0805">Transcription regulation</keyword>
<evidence type="ECO:0000313" key="8">
    <source>
        <dbReference type="EMBL" id="KAK9804222.1"/>
    </source>
</evidence>
<comment type="caution">
    <text evidence="8">The sequence shown here is derived from an EMBL/GenBank/DDBJ whole genome shotgun (WGS) entry which is preliminary data.</text>
</comment>
<organism evidence="8 9">
    <name type="scientific">[Myrmecia] bisecta</name>
    <dbReference type="NCBI Taxonomy" id="41462"/>
    <lineage>
        <taxon>Eukaryota</taxon>
        <taxon>Viridiplantae</taxon>
        <taxon>Chlorophyta</taxon>
        <taxon>core chlorophytes</taxon>
        <taxon>Trebouxiophyceae</taxon>
        <taxon>Trebouxiales</taxon>
        <taxon>Trebouxiaceae</taxon>
        <taxon>Myrmecia</taxon>
    </lineage>
</organism>
<sequence length="472" mass="52791">MFEPGYNASTHSLLVQHLDGRPDVQQSTAEVEAQAVYERAALERRWNSSQDPTSSGRSLKRVSLGPSVTLRSARGGDSAERCSLLRRRRQRSRVAAVPVKPPESAGQAAEPSLHDPAERRFLASIRNQLQHGRTRYMADRQVQQSDDAVSVFLHNLGHTGLLSKEQEVRLARIVHRGLRAEEARARLAVALDRPPTHKHLASELGLQSEAHLAEILHNMAEAKDLMIQYNLRLVVAVAKKYANHGVELRDLIPEGIAGLTKAIAKFDPAKGFKFSTYAHWWIRQAISRSISEQSRVVRLPVHISDTVSRIQRVMAQLNSQPDRVQPATHEEVGAVLGLSAARVRHYLCVSQPVRSLEAPAYAGDKDGDDSVLLGDTIAVVDDSVVESRVLDKLIREDINAVLSTLPPRERNVIRMRYGLHHPEGKSMTFNDIGAAYGLTKERIRQIEDKALTKLKLPWRRQMLRAHLYRTGI</sequence>
<dbReference type="InterPro" id="IPR013324">
    <property type="entry name" value="RNA_pol_sigma_r3/r4-like"/>
</dbReference>
<dbReference type="InterPro" id="IPR009042">
    <property type="entry name" value="RNA_pol_sigma70_r1_2"/>
</dbReference>
<dbReference type="InterPro" id="IPR050239">
    <property type="entry name" value="Sigma-70_RNA_pol_init_factors"/>
</dbReference>
<dbReference type="InterPro" id="IPR007627">
    <property type="entry name" value="RNA_pol_sigma70_r2"/>
</dbReference>
<evidence type="ECO:0000256" key="2">
    <source>
        <dbReference type="ARBA" id="ARBA00023015"/>
    </source>
</evidence>
<evidence type="ECO:0000313" key="9">
    <source>
        <dbReference type="Proteomes" id="UP001489004"/>
    </source>
</evidence>
<dbReference type="GO" id="GO:0006352">
    <property type="term" value="P:DNA-templated transcription initiation"/>
    <property type="evidence" value="ECO:0007669"/>
    <property type="project" value="InterPro"/>
</dbReference>
<keyword evidence="5" id="KW-0804">Transcription</keyword>
<feature type="region of interest" description="Disordered" evidence="6">
    <location>
        <begin position="45"/>
        <end position="113"/>
    </location>
</feature>
<dbReference type="SUPFAM" id="SSF88946">
    <property type="entry name" value="Sigma2 domain of RNA polymerase sigma factors"/>
    <property type="match status" value="1"/>
</dbReference>
<reference evidence="8 9" key="1">
    <citation type="journal article" date="2024" name="Nat. Commun.">
        <title>Phylogenomics reveals the evolutionary origins of lichenization in chlorophyte algae.</title>
        <authorList>
            <person name="Puginier C."/>
            <person name="Libourel C."/>
            <person name="Otte J."/>
            <person name="Skaloud P."/>
            <person name="Haon M."/>
            <person name="Grisel S."/>
            <person name="Petersen M."/>
            <person name="Berrin J.G."/>
            <person name="Delaux P.M."/>
            <person name="Dal Grande F."/>
            <person name="Keller J."/>
        </authorList>
    </citation>
    <scope>NUCLEOTIDE SEQUENCE [LARGE SCALE GENOMIC DNA]</scope>
    <source>
        <strain evidence="8 9">SAG 2043</strain>
    </source>
</reference>
<evidence type="ECO:0000256" key="3">
    <source>
        <dbReference type="ARBA" id="ARBA00023082"/>
    </source>
</evidence>